<dbReference type="PANTHER" id="PTHR43272">
    <property type="entry name" value="LONG-CHAIN-FATTY-ACID--COA LIGASE"/>
    <property type="match status" value="1"/>
</dbReference>
<dbReference type="SUPFAM" id="SSF56801">
    <property type="entry name" value="Acetyl-CoA synthetase-like"/>
    <property type="match status" value="1"/>
</dbReference>
<keyword evidence="2" id="KW-0067">ATP-binding</keyword>
<dbReference type="AlphaFoldDB" id="A0A6I6K946"/>
<name>A0A6I6K946_9BACT</name>
<gene>
    <name evidence="4" type="ORF">GM418_21705</name>
</gene>
<dbReference type="PANTHER" id="PTHR43272:SF33">
    <property type="entry name" value="AMP-BINDING DOMAIN-CONTAINING PROTEIN-RELATED"/>
    <property type="match status" value="1"/>
</dbReference>
<dbReference type="KEGG" id="mcos:GM418_21705"/>
<dbReference type="Proteomes" id="UP000428260">
    <property type="component" value="Chromosome"/>
</dbReference>
<dbReference type="InterPro" id="IPR042099">
    <property type="entry name" value="ANL_N_sf"/>
</dbReference>
<proteinExistence type="predicted"/>
<evidence type="ECO:0000313" key="4">
    <source>
        <dbReference type="EMBL" id="QGY48183.1"/>
    </source>
</evidence>
<dbReference type="GO" id="GO:0005524">
    <property type="term" value="F:ATP binding"/>
    <property type="evidence" value="ECO:0007669"/>
    <property type="project" value="UniProtKB-KW"/>
</dbReference>
<dbReference type="GO" id="GO:0016020">
    <property type="term" value="C:membrane"/>
    <property type="evidence" value="ECO:0007669"/>
    <property type="project" value="TreeGrafter"/>
</dbReference>
<keyword evidence="5" id="KW-1185">Reference proteome</keyword>
<evidence type="ECO:0000259" key="3">
    <source>
        <dbReference type="Pfam" id="PF00501"/>
    </source>
</evidence>
<dbReference type="GO" id="GO:0004467">
    <property type="term" value="F:long-chain fatty acid-CoA ligase activity"/>
    <property type="evidence" value="ECO:0007669"/>
    <property type="project" value="TreeGrafter"/>
</dbReference>
<sequence>MMKTIIELFETAVNKFPENVYLWEKKDGKYRGTTYTETRKKVIKLAAGLVSIGFEKGDRAGLISDGRNDWIISELAMLYAGGINVPLSIRLEKNELSFRLYHSGSKYIFVSKQHANKVEAIRDELPELKKVIYLDGKENPGEKDLDYKELFKLGEEYLKNNAEKFDSIWKNIQPGDVANISYTSGTTADPKGIMLTQLNYAANVVQSNSLLDLQPEWKTLAILPWDHAFAHTTCLYVFMYKGASIASVEIGNTPLETLKNIPKNIQEIKPTLMMSVPAFSKTFRKNIEAGIRKKGESTYKLFQFALNIAYKYNGEGHNRGKGFRIFLKPLLSLFDSILFKKIRDGFGGNLQFFIGGGALLDTELQRFFYAVGIPICQGYGLTEASPVISSNTPEVVKFGTSGKLIKDLDLKILDEDGNELPKGQKGEIVVKGDNVMLGYWNNQQATANTLKDGWLHTGDMGYMDKDDFLVVLGRFKSLLIGNDGEKYSPEGIEEALVDKSPFIQQAMLYNNQNPFTVGMLVPDVEAINRELKKRNITPGSEEGNRESLKIILNDVQQYKKGGIYEGEFPERWLPANIVVLPEAFTQENALVNASMKVVRGKITEYFKTQLDFLYTSEAKNIENTLNLEAIKKWNS</sequence>
<evidence type="ECO:0000256" key="1">
    <source>
        <dbReference type="ARBA" id="ARBA00022741"/>
    </source>
</evidence>
<dbReference type="EMBL" id="CP046401">
    <property type="protein sequence ID" value="QGY48183.1"/>
    <property type="molecule type" value="Genomic_DNA"/>
</dbReference>
<reference evidence="4 5" key="1">
    <citation type="submission" date="2019-11" db="EMBL/GenBank/DDBJ databases">
        <authorList>
            <person name="Zheng R.K."/>
            <person name="Sun C.M."/>
        </authorList>
    </citation>
    <scope>NUCLEOTIDE SEQUENCE [LARGE SCALE GENOMIC DNA]</scope>
    <source>
        <strain evidence="4 5">WC007</strain>
    </source>
</reference>
<dbReference type="InterPro" id="IPR000873">
    <property type="entry name" value="AMP-dep_synth/lig_dom"/>
</dbReference>
<dbReference type="Pfam" id="PF00501">
    <property type="entry name" value="AMP-binding"/>
    <property type="match status" value="1"/>
</dbReference>
<dbReference type="Gene3D" id="3.40.50.12780">
    <property type="entry name" value="N-terminal domain of ligase-like"/>
    <property type="match status" value="1"/>
</dbReference>
<accession>A0A6I6K946</accession>
<organism evidence="4 5">
    <name type="scientific">Maribellus comscasis</name>
    <dbReference type="NCBI Taxonomy" id="2681766"/>
    <lineage>
        <taxon>Bacteria</taxon>
        <taxon>Pseudomonadati</taxon>
        <taxon>Bacteroidota</taxon>
        <taxon>Bacteroidia</taxon>
        <taxon>Marinilabiliales</taxon>
        <taxon>Prolixibacteraceae</taxon>
        <taxon>Maribellus</taxon>
    </lineage>
</organism>
<evidence type="ECO:0000313" key="5">
    <source>
        <dbReference type="Proteomes" id="UP000428260"/>
    </source>
</evidence>
<evidence type="ECO:0000256" key="2">
    <source>
        <dbReference type="ARBA" id="ARBA00022840"/>
    </source>
</evidence>
<feature type="domain" description="AMP-dependent synthetase/ligase" evidence="3">
    <location>
        <begin position="9"/>
        <end position="440"/>
    </location>
</feature>
<keyword evidence="1" id="KW-0547">Nucleotide-binding</keyword>
<protein>
    <submittedName>
        <fullName evidence="4">AMP-binding protein</fullName>
    </submittedName>
</protein>